<evidence type="ECO:0000256" key="1">
    <source>
        <dbReference type="SAM" id="Coils"/>
    </source>
</evidence>
<accession>A0A1H6W490</accession>
<organism evidence="2 3">
    <name type="scientific">Propionispira arboris</name>
    <dbReference type="NCBI Taxonomy" id="84035"/>
    <lineage>
        <taxon>Bacteria</taxon>
        <taxon>Bacillati</taxon>
        <taxon>Bacillota</taxon>
        <taxon>Negativicutes</taxon>
        <taxon>Selenomonadales</taxon>
        <taxon>Selenomonadaceae</taxon>
        <taxon>Propionispira</taxon>
    </lineage>
</organism>
<dbReference type="RefSeq" id="WP_091829386.1">
    <property type="nucleotide sequence ID" value="NZ_FNZK01000003.1"/>
</dbReference>
<dbReference type="Proteomes" id="UP000199662">
    <property type="component" value="Unassembled WGS sequence"/>
</dbReference>
<gene>
    <name evidence="2" type="ORF">SAMN05660742_10372</name>
</gene>
<dbReference type="EMBL" id="FNZK01000003">
    <property type="protein sequence ID" value="SEJ07650.1"/>
    <property type="molecule type" value="Genomic_DNA"/>
</dbReference>
<dbReference type="AlphaFoldDB" id="A0A1H6W490"/>
<feature type="coiled-coil region" evidence="1">
    <location>
        <begin position="48"/>
        <end position="82"/>
    </location>
</feature>
<keyword evidence="1" id="KW-0175">Coiled coil</keyword>
<evidence type="ECO:0000313" key="3">
    <source>
        <dbReference type="Proteomes" id="UP000199662"/>
    </source>
</evidence>
<evidence type="ECO:0008006" key="4">
    <source>
        <dbReference type="Google" id="ProtNLM"/>
    </source>
</evidence>
<proteinExistence type="predicted"/>
<reference evidence="2 3" key="1">
    <citation type="submission" date="2016-10" db="EMBL/GenBank/DDBJ databases">
        <authorList>
            <person name="de Groot N.N."/>
        </authorList>
    </citation>
    <scope>NUCLEOTIDE SEQUENCE [LARGE SCALE GENOMIC DNA]</scope>
    <source>
        <strain evidence="2 3">DSM 2179</strain>
    </source>
</reference>
<dbReference type="Gene3D" id="1.20.5.620">
    <property type="entry name" value="F1F0 ATP synthase subunit B, membrane domain"/>
    <property type="match status" value="1"/>
</dbReference>
<keyword evidence="3" id="KW-1185">Reference proteome</keyword>
<name>A0A1H6W490_9FIRM</name>
<evidence type="ECO:0000313" key="2">
    <source>
        <dbReference type="EMBL" id="SEJ07650.1"/>
    </source>
</evidence>
<dbReference type="STRING" id="84035.SAMN05660742_10372"/>
<protein>
    <recommendedName>
        <fullName evidence="4">ATPase</fullName>
    </recommendedName>
</protein>
<sequence length="149" mass="16919">MAVNEILDEIENLVVDARRVVFTNKCIIEEDDLIRLVDDLRNALPNEIQNAGQVMQERQQILDEAKREANKIVEQAKNYGEKLVAEHEIVKQAQNQASEIMEKTIQNSNELKEDSVKYANQVFDHLLSGMNSTLDVVQQAKADLNQGSK</sequence>